<dbReference type="CDD" id="cd11304">
    <property type="entry name" value="Cadherin_repeat"/>
    <property type="match status" value="6"/>
</dbReference>
<gene>
    <name evidence="11" type="ORF">Mgra_00007519</name>
</gene>
<feature type="domain" description="Cadherin" evidence="10">
    <location>
        <begin position="1246"/>
        <end position="1336"/>
    </location>
</feature>
<accession>A0A8S9ZIJ6</accession>
<dbReference type="GO" id="GO:0005509">
    <property type="term" value="F:calcium ion binding"/>
    <property type="evidence" value="ECO:0007669"/>
    <property type="project" value="UniProtKB-UniRule"/>
</dbReference>
<evidence type="ECO:0000256" key="7">
    <source>
        <dbReference type="PROSITE-ProRule" id="PRU00043"/>
    </source>
</evidence>
<keyword evidence="3" id="KW-0677">Repeat</keyword>
<dbReference type="PROSITE" id="PS00232">
    <property type="entry name" value="CADHERIN_1"/>
    <property type="match status" value="2"/>
</dbReference>
<sequence length="1791" mass="202034">MKIIPKWTSTSFFYGRANNAFVRFGWPRKPFYLINATKFNKKMRSKKFNKIIQKLFNFILFYFLNFFYFLIAFQSTQYSQQQHSSSSSLISPQQQLLYQQQQTLLNNRALQFQNQQRPIRPSLFDPILKVKSYIGYVPTSAKSGTFVQIEPSEKSPPLQILVEDKDLQPGTPSAIYQYILSGYGAERFAVDHQGNLYLADATNLKTFETEKNPFILHVIAKKHKFQKKLINKSIYIANVSALAIGERAIAQIKAKDNNNDNNIIYRIIDVSDGAFNSFRYDELSNELRAVGPLLPGHKYKVVIEARDSDGLIGSSTSTNIEKQQLLLPLEQFISVDLSELTPIGTFITSLDGESINNNNPLIEKSQKKNKYFRLIGDGDGGKFILEQQNGILFTGGNLDREKDKIHRLRIETRSKYPFDQLLYITNVKINVIDANDNAPHFVDPQPLILKIKLDELPFSFSQTTNMLLGKINVEDLDEGENGKISLKVLPPLDRLFTVNNEGELRINGPLTSAHLGEHYLTLMAIDNGQQPLESRSVVIVRIDTNKFKKEEEELIITTTTIIPLINKIPKIFNNNQNNKYLSISSSSSSSEGSNSISNSKQIIDTSNDKENNYEKQLFSGLSRVGISKNENKINDLFISTTPLPPFTRVDIPLLSNNLPTAAIGKISLIEPKKQKTRERNLKELNNNNIKIEKTLSNIKLPFIYSTTTTTTTSPFTTYSIINNSNKTININNSLNNSLPLNNNFSPLISITSTDSSIQNNIITRIAPIFTTSYLKIFVEENEEQLELTKLTAYYPDEEPGPITYVLLAGDQSIFSINSSNGIITLLKPLDAESIGGNLPPIYFLKIGTIEGIEQQYFDKENGTKIELINDPNLPHFCEIQINVIDINDWIPNFEQNIYEFTLPSTAESGTIIGQVNAFDQDITSPNNKLFYYIIPKKNNSLINSISAEKLFSLNSQTGELKTNENLSNFSGKILGFGIRVVDGGINGTELNSTAKVFIHLEGIKSNEDKKQLITTTKTTISWKNIESNEEEEEEEEEEENKNKEIKEQLKINNNNNFTTKQLIKNEEFNKINKNNNISLFSKSIVNVKNSSFLPSSINKKTIQFSSHNFNISIMEGTRPPYLIKILPIINKPIDTRFTICAIKDGNLRGAFSVAQNNEGNCELRTQMQLDRETISHYLLNITVENGGQQDWALININVLDLNDNRPKFILNKIEGDKENNEGGVSGGGNLFVVLPIEALANQRFYRIIAEDIDEPGSGNSLISYSIDNSEEGNIFGIDPQSGEIWPKKGADELEQLFKKNFFKIIVIACDNPDEPKLRLCSRISISITLLNNKHRFVIILSGNKEKIKEKEKEIINCLLPFTFPCLNPIIERIEEIEEKEKKYFIKRSKEYLINLILYSINLKERKICLKQEMKKLFLSDTKELIGISMNQLGIEFLDLLIENNNKQLILNNKSRQPIYSAKIYNKEENTDDFSSGVTGLATLLFPIDWSNNNTINVLIGISSIITFIALIGLISLCVFRYRHKQIRRKRAEQIRRRHHQQQQQQAYCIGGIGGFHSTGGGLLAAVNGVKASSNYSTQFDNGEIVLNNNGRLYNTKIGCNGGGNNNNIGHSSCLFGSNNNFYMSSTSSGTPLGGGGGGGHFERGNKLYESQIRELPVCDDENIERKWKNKKHQPNCKLYCQNNNLKLQTSLSPPSSSPLSSNQRLNGGSSLLLLPPPPNPPPKQPTPHGRRLTNSENVTTSSIINSGHHLPRQFLKHYSPPATIGLQRNQEGDFSIDESFYTANGQSRYIY</sequence>
<dbReference type="SUPFAM" id="SSF49313">
    <property type="entry name" value="Cadherin-like"/>
    <property type="match status" value="6"/>
</dbReference>
<protein>
    <recommendedName>
        <fullName evidence="10">Cadherin domain-containing protein</fullName>
    </recommendedName>
</protein>
<feature type="region of interest" description="Disordered" evidence="8">
    <location>
        <begin position="1689"/>
        <end position="1734"/>
    </location>
</feature>
<dbReference type="PANTHER" id="PTHR24026">
    <property type="entry name" value="FAT ATYPICAL CADHERIN-RELATED"/>
    <property type="match status" value="1"/>
</dbReference>
<evidence type="ECO:0000256" key="5">
    <source>
        <dbReference type="ARBA" id="ARBA00022989"/>
    </source>
</evidence>
<keyword evidence="12" id="KW-1185">Reference proteome</keyword>
<keyword evidence="2 9" id="KW-0812">Transmembrane</keyword>
<keyword evidence="5 9" id="KW-1133">Transmembrane helix</keyword>
<dbReference type="PRINTS" id="PR00205">
    <property type="entry name" value="CADHERIN"/>
</dbReference>
<keyword evidence="6 9" id="KW-0472">Membrane</keyword>
<evidence type="ECO:0000256" key="6">
    <source>
        <dbReference type="ARBA" id="ARBA00023136"/>
    </source>
</evidence>
<proteinExistence type="predicted"/>
<dbReference type="GO" id="GO:0005886">
    <property type="term" value="C:plasma membrane"/>
    <property type="evidence" value="ECO:0007669"/>
    <property type="project" value="InterPro"/>
</dbReference>
<organism evidence="11 12">
    <name type="scientific">Meloidogyne graminicola</name>
    <dbReference type="NCBI Taxonomy" id="189291"/>
    <lineage>
        <taxon>Eukaryota</taxon>
        <taxon>Metazoa</taxon>
        <taxon>Ecdysozoa</taxon>
        <taxon>Nematoda</taxon>
        <taxon>Chromadorea</taxon>
        <taxon>Rhabditida</taxon>
        <taxon>Tylenchina</taxon>
        <taxon>Tylenchomorpha</taxon>
        <taxon>Tylenchoidea</taxon>
        <taxon>Meloidogynidae</taxon>
        <taxon>Meloidogyninae</taxon>
        <taxon>Meloidogyne</taxon>
    </lineage>
</organism>
<dbReference type="PROSITE" id="PS50268">
    <property type="entry name" value="CADHERIN_2"/>
    <property type="match status" value="6"/>
</dbReference>
<feature type="compositionally biased region" description="Pro residues" evidence="8">
    <location>
        <begin position="1714"/>
        <end position="1725"/>
    </location>
</feature>
<evidence type="ECO:0000256" key="1">
    <source>
        <dbReference type="ARBA" id="ARBA00004370"/>
    </source>
</evidence>
<evidence type="ECO:0000256" key="3">
    <source>
        <dbReference type="ARBA" id="ARBA00022737"/>
    </source>
</evidence>
<name>A0A8S9ZIJ6_9BILA</name>
<feature type="compositionally biased region" description="Acidic residues" evidence="8">
    <location>
        <begin position="1027"/>
        <end position="1039"/>
    </location>
</feature>
<dbReference type="InterPro" id="IPR002126">
    <property type="entry name" value="Cadherin-like_dom"/>
</dbReference>
<evidence type="ECO:0000313" key="11">
    <source>
        <dbReference type="EMBL" id="KAF7633090.1"/>
    </source>
</evidence>
<keyword evidence="4 7" id="KW-0106">Calcium</keyword>
<dbReference type="EMBL" id="JABEBT010000085">
    <property type="protein sequence ID" value="KAF7633090.1"/>
    <property type="molecule type" value="Genomic_DNA"/>
</dbReference>
<feature type="domain" description="Cadherin" evidence="10">
    <location>
        <begin position="329"/>
        <end position="441"/>
    </location>
</feature>
<comment type="subcellular location">
    <subcellularLocation>
        <location evidence="1">Membrane</location>
    </subcellularLocation>
</comment>
<feature type="domain" description="Cadherin" evidence="10">
    <location>
        <begin position="468"/>
        <end position="542"/>
    </location>
</feature>
<dbReference type="PANTHER" id="PTHR24026:SF126">
    <property type="entry name" value="PROTOCADHERIN FAT 4"/>
    <property type="match status" value="1"/>
</dbReference>
<evidence type="ECO:0000256" key="8">
    <source>
        <dbReference type="SAM" id="MobiDB-lite"/>
    </source>
</evidence>
<feature type="transmembrane region" description="Helical" evidence="9">
    <location>
        <begin position="51"/>
        <end position="73"/>
    </location>
</feature>
<feature type="compositionally biased region" description="Low complexity" evidence="8">
    <location>
        <begin position="1690"/>
        <end position="1713"/>
    </location>
</feature>
<feature type="region of interest" description="Disordered" evidence="8">
    <location>
        <begin position="1024"/>
        <end position="1044"/>
    </location>
</feature>
<feature type="domain" description="Cadherin" evidence="10">
    <location>
        <begin position="894"/>
        <end position="1012"/>
    </location>
</feature>
<dbReference type="InterPro" id="IPR020894">
    <property type="entry name" value="Cadherin_CS"/>
</dbReference>
<evidence type="ECO:0000259" key="10">
    <source>
        <dbReference type="PROSITE" id="PS50268"/>
    </source>
</evidence>
<dbReference type="OrthoDB" id="6252479at2759"/>
<dbReference type="InterPro" id="IPR015919">
    <property type="entry name" value="Cadherin-like_sf"/>
</dbReference>
<evidence type="ECO:0000313" key="12">
    <source>
        <dbReference type="Proteomes" id="UP000605970"/>
    </source>
</evidence>
<feature type="transmembrane region" description="Helical" evidence="9">
    <location>
        <begin position="1497"/>
        <end position="1519"/>
    </location>
</feature>
<dbReference type="SMART" id="SM00112">
    <property type="entry name" value="CA"/>
    <property type="match status" value="6"/>
</dbReference>
<dbReference type="Gene3D" id="2.60.40.60">
    <property type="entry name" value="Cadherins"/>
    <property type="match status" value="6"/>
</dbReference>
<dbReference type="Proteomes" id="UP000605970">
    <property type="component" value="Unassembled WGS sequence"/>
</dbReference>
<evidence type="ECO:0000256" key="4">
    <source>
        <dbReference type="ARBA" id="ARBA00022837"/>
    </source>
</evidence>
<evidence type="ECO:0000256" key="2">
    <source>
        <dbReference type="ARBA" id="ARBA00022692"/>
    </source>
</evidence>
<comment type="caution">
    <text evidence="11">The sequence shown here is derived from an EMBL/GenBank/DDBJ whole genome shotgun (WGS) entry which is preliminary data.</text>
</comment>
<dbReference type="GO" id="GO:0007156">
    <property type="term" value="P:homophilic cell adhesion via plasma membrane adhesion molecules"/>
    <property type="evidence" value="ECO:0007669"/>
    <property type="project" value="InterPro"/>
</dbReference>
<dbReference type="Pfam" id="PF00028">
    <property type="entry name" value="Cadherin"/>
    <property type="match status" value="2"/>
</dbReference>
<feature type="domain" description="Cadherin" evidence="10">
    <location>
        <begin position="770"/>
        <end position="893"/>
    </location>
</feature>
<reference evidence="11" key="1">
    <citation type="journal article" date="2020" name="Ecol. Evol.">
        <title>Genome structure and content of the rice root-knot nematode (Meloidogyne graminicola).</title>
        <authorList>
            <person name="Phan N.T."/>
            <person name="Danchin E.G.J."/>
            <person name="Klopp C."/>
            <person name="Perfus-Barbeoch L."/>
            <person name="Kozlowski D.K."/>
            <person name="Koutsovoulos G.D."/>
            <person name="Lopez-Roques C."/>
            <person name="Bouchez O."/>
            <person name="Zahm M."/>
            <person name="Besnard G."/>
            <person name="Bellafiore S."/>
        </authorList>
    </citation>
    <scope>NUCLEOTIDE SEQUENCE</scope>
    <source>
        <strain evidence="11">VN-18</strain>
    </source>
</reference>
<evidence type="ECO:0000256" key="9">
    <source>
        <dbReference type="SAM" id="Phobius"/>
    </source>
</evidence>
<feature type="domain" description="Cadherin" evidence="10">
    <location>
        <begin position="1105"/>
        <end position="1208"/>
    </location>
</feature>